<sequence>PTFQYRMSHQRVGKCIIINNKNFDEKTGREKTSSRILSDVTVSD</sequence>
<comment type="caution">
    <text evidence="1">The sequence shown here is derived from an EMBL/GenBank/DDBJ whole genome shotgun (WGS) entry which is preliminary data.</text>
</comment>
<dbReference type="Gene3D" id="3.40.50.1460">
    <property type="match status" value="1"/>
</dbReference>
<accession>Q4RG80</accession>
<dbReference type="KEGG" id="tng:GSTEN00034974G001"/>
<gene>
    <name evidence="1" type="ORF">GSTENG00034974001</name>
</gene>
<dbReference type="AlphaFoldDB" id="Q4RG80"/>
<protein>
    <submittedName>
        <fullName evidence="1">(spotted green pufferfish) hypothetical protein</fullName>
    </submittedName>
</protein>
<organism evidence="1">
    <name type="scientific">Tetraodon nigroviridis</name>
    <name type="common">Spotted green pufferfish</name>
    <name type="synonym">Chelonodon nigroviridis</name>
    <dbReference type="NCBI Taxonomy" id="99883"/>
    <lineage>
        <taxon>Eukaryota</taxon>
        <taxon>Metazoa</taxon>
        <taxon>Chordata</taxon>
        <taxon>Craniata</taxon>
        <taxon>Vertebrata</taxon>
        <taxon>Euteleostomi</taxon>
        <taxon>Actinopterygii</taxon>
        <taxon>Neopterygii</taxon>
        <taxon>Teleostei</taxon>
        <taxon>Neoteleostei</taxon>
        <taxon>Acanthomorphata</taxon>
        <taxon>Eupercaria</taxon>
        <taxon>Tetraodontiformes</taxon>
        <taxon>Tetradontoidea</taxon>
        <taxon>Tetraodontidae</taxon>
        <taxon>Tetraodon</taxon>
    </lineage>
</organism>
<dbReference type="InterPro" id="IPR029030">
    <property type="entry name" value="Caspase-like_dom_sf"/>
</dbReference>
<feature type="non-terminal residue" evidence="1">
    <location>
        <position position="1"/>
    </location>
</feature>
<dbReference type="EMBL" id="CAAE01015106">
    <property type="protein sequence ID" value="CAG12602.1"/>
    <property type="molecule type" value="Genomic_DNA"/>
</dbReference>
<dbReference type="OrthoDB" id="10462813at2759"/>
<name>Q4RG80_TETNG</name>
<proteinExistence type="predicted"/>
<reference evidence="1" key="2">
    <citation type="submission" date="2004-02" db="EMBL/GenBank/DDBJ databases">
        <authorList>
            <consortium name="Genoscope"/>
            <consortium name="Whitehead Institute Centre for Genome Research"/>
        </authorList>
    </citation>
    <scope>NUCLEOTIDE SEQUENCE</scope>
</reference>
<dbReference type="SUPFAM" id="SSF52129">
    <property type="entry name" value="Caspase-like"/>
    <property type="match status" value="1"/>
</dbReference>
<reference evidence="1" key="1">
    <citation type="journal article" date="2004" name="Nature">
        <title>Genome duplication in the teleost fish Tetraodon nigroviridis reveals the early vertebrate proto-karyotype.</title>
        <authorList>
            <person name="Jaillon O."/>
            <person name="Aury J.-M."/>
            <person name="Brunet F."/>
            <person name="Petit J.-L."/>
            <person name="Stange-Thomann N."/>
            <person name="Mauceli E."/>
            <person name="Bouneau L."/>
            <person name="Fischer C."/>
            <person name="Ozouf-Costaz C."/>
            <person name="Bernot A."/>
            <person name="Nicaud S."/>
            <person name="Jaffe D."/>
            <person name="Fisher S."/>
            <person name="Lutfalla G."/>
            <person name="Dossat C."/>
            <person name="Segurens B."/>
            <person name="Dasilva C."/>
            <person name="Salanoubat M."/>
            <person name="Levy M."/>
            <person name="Boudet N."/>
            <person name="Castellano S."/>
            <person name="Anthouard V."/>
            <person name="Jubin C."/>
            <person name="Castelli V."/>
            <person name="Katinka M."/>
            <person name="Vacherie B."/>
            <person name="Biemont C."/>
            <person name="Skalli Z."/>
            <person name="Cattolico L."/>
            <person name="Poulain J."/>
            <person name="De Berardinis V."/>
            <person name="Cruaud C."/>
            <person name="Duprat S."/>
            <person name="Brottier P."/>
            <person name="Coutanceau J.-P."/>
            <person name="Gouzy J."/>
            <person name="Parra G."/>
            <person name="Lardier G."/>
            <person name="Chapple C."/>
            <person name="McKernan K.J."/>
            <person name="McEwan P."/>
            <person name="Bosak S."/>
            <person name="Kellis M."/>
            <person name="Volff J.-N."/>
            <person name="Guigo R."/>
            <person name="Zody M.C."/>
            <person name="Mesirov J."/>
            <person name="Lindblad-Toh K."/>
            <person name="Birren B."/>
            <person name="Nusbaum C."/>
            <person name="Kahn D."/>
            <person name="Robinson-Rechavi M."/>
            <person name="Laudet V."/>
            <person name="Schachter V."/>
            <person name="Quetier F."/>
            <person name="Saurin W."/>
            <person name="Scarpelli C."/>
            <person name="Wincker P."/>
            <person name="Lander E.S."/>
            <person name="Weissenbach J."/>
            <person name="Roest Crollius H."/>
        </authorList>
    </citation>
    <scope>NUCLEOTIDE SEQUENCE [LARGE SCALE GENOMIC DNA]</scope>
</reference>
<evidence type="ECO:0000313" key="1">
    <source>
        <dbReference type="EMBL" id="CAG12602.1"/>
    </source>
</evidence>